<protein>
    <submittedName>
        <fullName evidence="1">DUF4393 domain-containing protein</fullName>
    </submittedName>
</protein>
<dbReference type="Pfam" id="PF14337">
    <property type="entry name" value="Abi_alpha"/>
    <property type="match status" value="1"/>
</dbReference>
<dbReference type="Proteomes" id="UP000653358">
    <property type="component" value="Unassembled WGS sequence"/>
</dbReference>
<dbReference type="EMBL" id="WJBB01000004">
    <property type="protein sequence ID" value="MBC3796447.1"/>
    <property type="molecule type" value="Genomic_DNA"/>
</dbReference>
<name>A0ABR6WJ36_9FIRM</name>
<organism evidence="1 2">
    <name type="scientific">Acetobacterium tundrae</name>
    <dbReference type="NCBI Taxonomy" id="132932"/>
    <lineage>
        <taxon>Bacteria</taxon>
        <taxon>Bacillati</taxon>
        <taxon>Bacillota</taxon>
        <taxon>Clostridia</taxon>
        <taxon>Eubacteriales</taxon>
        <taxon>Eubacteriaceae</taxon>
        <taxon>Acetobacterium</taxon>
    </lineage>
</organism>
<dbReference type="RefSeq" id="WP_148606140.1">
    <property type="nucleotide sequence ID" value="NZ_RXYB01000031.1"/>
</dbReference>
<dbReference type="InterPro" id="IPR025506">
    <property type="entry name" value="Abi_alpha"/>
</dbReference>
<comment type="caution">
    <text evidence="1">The sequence shown here is derived from an EMBL/GenBank/DDBJ whole genome shotgun (WGS) entry which is preliminary data.</text>
</comment>
<gene>
    <name evidence="1" type="ORF">GH807_05200</name>
</gene>
<sequence length="284" mass="31663">MDMSLLSSFAPMILSAVGGAAATGAFKGPIQTLNDLWFAIFGYKSAEYAEKKAIQMKINLEEYQTSIVKEVVKIKPANIQEPKLSILGPALEASKYYIEDKELRNMFAKLIAASMDKSKNDILHISFVEIIKQMSPLDAENLVLISDEDDPHHNAICNLMKSTSTGSLIQVYAYLFLGNANEHLQSNIGISLSNLNRLGLVDITFLNWLHDEDLYLKFKEFKEYENILSEIEEQNTIKEPVKQNSTPVSNDNTSVGKVTIISPEIEKGLITLTNYGKAFCSICL</sequence>
<dbReference type="Gene3D" id="3.30.110.190">
    <property type="match status" value="1"/>
</dbReference>
<reference evidence="1 2" key="1">
    <citation type="journal article" date="2020" name="mSystems">
        <title>Defining Genomic and Predicted Metabolic Features of the Acetobacterium Genus.</title>
        <authorList>
            <person name="Ross D.E."/>
            <person name="Marshall C.W."/>
            <person name="Gulliver D."/>
            <person name="May H.D."/>
            <person name="Norman R.S."/>
        </authorList>
    </citation>
    <scope>NUCLEOTIDE SEQUENCE [LARGE SCALE GENOMIC DNA]</scope>
    <source>
        <strain evidence="1 2">DSM 9173</strain>
    </source>
</reference>
<keyword evidence="2" id="KW-1185">Reference proteome</keyword>
<proteinExistence type="predicted"/>
<evidence type="ECO:0000313" key="2">
    <source>
        <dbReference type="Proteomes" id="UP000653358"/>
    </source>
</evidence>
<evidence type="ECO:0000313" key="1">
    <source>
        <dbReference type="EMBL" id="MBC3796447.1"/>
    </source>
</evidence>
<accession>A0ABR6WJ36</accession>